<dbReference type="Proteomes" id="UP000011115">
    <property type="component" value="Unassembled WGS sequence"/>
</dbReference>
<dbReference type="HOGENOM" id="CLU_1698568_0_0_1"/>
<keyword evidence="3" id="KW-1185">Reference proteome</keyword>
<evidence type="ECO:0000256" key="1">
    <source>
        <dbReference type="SAM" id="MobiDB-lite"/>
    </source>
</evidence>
<organism evidence="2 3">
    <name type="scientific">Solanum tuberosum</name>
    <name type="common">Potato</name>
    <dbReference type="NCBI Taxonomy" id="4113"/>
    <lineage>
        <taxon>Eukaryota</taxon>
        <taxon>Viridiplantae</taxon>
        <taxon>Streptophyta</taxon>
        <taxon>Embryophyta</taxon>
        <taxon>Tracheophyta</taxon>
        <taxon>Spermatophyta</taxon>
        <taxon>Magnoliopsida</taxon>
        <taxon>eudicotyledons</taxon>
        <taxon>Gunneridae</taxon>
        <taxon>Pentapetalae</taxon>
        <taxon>asterids</taxon>
        <taxon>lamiids</taxon>
        <taxon>Solanales</taxon>
        <taxon>Solanaceae</taxon>
        <taxon>Solanoideae</taxon>
        <taxon>Solaneae</taxon>
        <taxon>Solanum</taxon>
    </lineage>
</organism>
<evidence type="ECO:0008006" key="4">
    <source>
        <dbReference type="Google" id="ProtNLM"/>
    </source>
</evidence>
<evidence type="ECO:0000313" key="2">
    <source>
        <dbReference type="EnsemblPlants" id="PGSC0003DMT400086551"/>
    </source>
</evidence>
<proteinExistence type="predicted"/>
<dbReference type="InParanoid" id="M1DC03"/>
<dbReference type="PaxDb" id="4113-PGSC0003DMT400086551"/>
<dbReference type="EnsemblPlants" id="PGSC0003DMT400086551">
    <property type="protein sequence ID" value="PGSC0003DMT400086551"/>
    <property type="gene ID" value="PGSC0003DMG400036122"/>
</dbReference>
<protein>
    <recommendedName>
        <fullName evidence="4">Integrase core domain containing protein</fullName>
    </recommendedName>
</protein>
<sequence length="155" mass="17373">METGSKTYPPKGNVTLESSMRTPTEESRIMILDESLAEFRRHIFVMNSRLTKVEDEIWAKERGFTLPSPGEASPDHRCDHLPTGLARLHADVAALLAPIETEPESAPAVPEDEVVITTVFGNTMPPPDFSLTTRKCPRSDHTIDIEKARHLRKKE</sequence>
<reference evidence="3" key="1">
    <citation type="journal article" date="2011" name="Nature">
        <title>Genome sequence and analysis of the tuber crop potato.</title>
        <authorList>
            <consortium name="The Potato Genome Sequencing Consortium"/>
        </authorList>
    </citation>
    <scope>NUCLEOTIDE SEQUENCE [LARGE SCALE GENOMIC DNA]</scope>
    <source>
        <strain evidence="3">cv. DM1-3 516 R44</strain>
    </source>
</reference>
<accession>M1DC03</accession>
<evidence type="ECO:0000313" key="3">
    <source>
        <dbReference type="Proteomes" id="UP000011115"/>
    </source>
</evidence>
<name>M1DC03_SOLTU</name>
<reference evidence="2" key="2">
    <citation type="submission" date="2015-06" db="UniProtKB">
        <authorList>
            <consortium name="EnsemblPlants"/>
        </authorList>
    </citation>
    <scope>IDENTIFICATION</scope>
    <source>
        <strain evidence="2">DM1-3 516 R44</strain>
    </source>
</reference>
<feature type="region of interest" description="Disordered" evidence="1">
    <location>
        <begin position="1"/>
        <end position="22"/>
    </location>
</feature>
<dbReference type="AlphaFoldDB" id="M1DC03"/>
<dbReference type="Gramene" id="PGSC0003DMT400086551">
    <property type="protein sequence ID" value="PGSC0003DMT400086551"/>
    <property type="gene ID" value="PGSC0003DMG400036122"/>
</dbReference>